<feature type="domain" description="RNA polymerase sigma-70 region 4" evidence="1">
    <location>
        <begin position="41"/>
        <end position="82"/>
    </location>
</feature>
<dbReference type="SUPFAM" id="SSF89915">
    <property type="entry name" value="DNA-binding protein Tfx"/>
    <property type="match status" value="1"/>
</dbReference>
<feature type="domain" description="DNA binding protein Tfx C-terminal" evidence="2">
    <location>
        <begin position="86"/>
        <end position="168"/>
    </location>
</feature>
<proteinExistence type="predicted"/>
<dbReference type="NCBIfam" id="TIGR00721">
    <property type="entry name" value="tfx"/>
    <property type="match status" value="1"/>
</dbReference>
<dbReference type="RefSeq" id="WP_149080785.1">
    <property type="nucleotide sequence ID" value="NZ_VTAW01000006.1"/>
</dbReference>
<evidence type="ECO:0000313" key="4">
    <source>
        <dbReference type="Proteomes" id="UP000324104"/>
    </source>
</evidence>
<name>A0A5D5ALU0_9EURY</name>
<reference evidence="3 4" key="1">
    <citation type="submission" date="2019-08" db="EMBL/GenBank/DDBJ databases">
        <title>Archaea genome.</title>
        <authorList>
            <person name="Kajale S."/>
            <person name="Shouche Y."/>
            <person name="Deshpande N."/>
            <person name="Sharma A."/>
        </authorList>
    </citation>
    <scope>NUCLEOTIDE SEQUENCE [LARGE SCALE GENOMIC DNA]</scope>
    <source>
        <strain evidence="3 4">ESP3B_9</strain>
    </source>
</reference>
<accession>A0A5D5ALU0</accession>
<dbReference type="NCBIfam" id="NF003054">
    <property type="entry name" value="PRK03975.1-1"/>
    <property type="match status" value="1"/>
</dbReference>
<evidence type="ECO:0000259" key="2">
    <source>
        <dbReference type="Pfam" id="PF14601"/>
    </source>
</evidence>
<dbReference type="Gene3D" id="3.30.1190.10">
    <property type="entry name" value="DNA-binding protein Tfx superfamily, archaea"/>
    <property type="match status" value="1"/>
</dbReference>
<dbReference type="GO" id="GO:0006352">
    <property type="term" value="P:DNA-templated transcription initiation"/>
    <property type="evidence" value="ECO:0007669"/>
    <property type="project" value="InterPro"/>
</dbReference>
<organism evidence="3 4">
    <name type="scientific">Natrialba swarupiae</name>
    <dbReference type="NCBI Taxonomy" id="2448032"/>
    <lineage>
        <taxon>Archaea</taxon>
        <taxon>Methanobacteriati</taxon>
        <taxon>Methanobacteriota</taxon>
        <taxon>Stenosarchaea group</taxon>
        <taxon>Halobacteria</taxon>
        <taxon>Halobacteriales</taxon>
        <taxon>Natrialbaceae</taxon>
        <taxon>Natrialba</taxon>
    </lineage>
</organism>
<dbReference type="GO" id="GO:0003700">
    <property type="term" value="F:DNA-binding transcription factor activity"/>
    <property type="evidence" value="ECO:0007669"/>
    <property type="project" value="InterPro"/>
</dbReference>
<evidence type="ECO:0000313" key="3">
    <source>
        <dbReference type="EMBL" id="TYT62769.1"/>
    </source>
</evidence>
<comment type="caution">
    <text evidence="3">The sequence shown here is derived from an EMBL/GenBank/DDBJ whole genome shotgun (WGS) entry which is preliminary data.</text>
</comment>
<dbReference type="EMBL" id="VTAW01000006">
    <property type="protein sequence ID" value="TYT62769.1"/>
    <property type="molecule type" value="Genomic_DNA"/>
</dbReference>
<dbReference type="AlphaFoldDB" id="A0A5D5ALU0"/>
<protein>
    <submittedName>
        <fullName evidence="3">Tfx family DNA-binding protein</fullName>
    </submittedName>
</protein>
<sequence length="172" mass="18633">MTYAFANPTRSDRHAPEAVAVIDETEELLTEIGFDAETSILTRRQAQVLALRERGISQADIADELGTSRANVSSVESSARENVEKARETVAFAEALRAPVRVRVPEGTDLYDVPELVYEACDEAGVKVDYTAPDLMKVVSDAAGSAVSGRQITTPLIVGVTSDGMVRVRHRE</sequence>
<dbReference type="Pfam" id="PF04545">
    <property type="entry name" value="Sigma70_r4"/>
    <property type="match status" value="1"/>
</dbReference>
<dbReference type="Pfam" id="PF14601">
    <property type="entry name" value="TFX_C"/>
    <property type="match status" value="1"/>
</dbReference>
<keyword evidence="3" id="KW-0238">DNA-binding</keyword>
<dbReference type="InterPro" id="IPR007630">
    <property type="entry name" value="RNA_pol_sigma70_r4"/>
</dbReference>
<keyword evidence="4" id="KW-1185">Reference proteome</keyword>
<gene>
    <name evidence="3" type="ORF">FYC77_06985</name>
</gene>
<dbReference type="InterPro" id="IPR004645">
    <property type="entry name" value="Tfx_DNA-bd_arc"/>
</dbReference>
<dbReference type="InterPro" id="IPR029291">
    <property type="entry name" value="Tfx_C"/>
</dbReference>
<evidence type="ECO:0000259" key="1">
    <source>
        <dbReference type="Pfam" id="PF04545"/>
    </source>
</evidence>
<dbReference type="GO" id="GO:0003677">
    <property type="term" value="F:DNA binding"/>
    <property type="evidence" value="ECO:0007669"/>
    <property type="project" value="UniProtKB-KW"/>
</dbReference>
<dbReference type="Proteomes" id="UP000324104">
    <property type="component" value="Unassembled WGS sequence"/>
</dbReference>
<dbReference type="InterPro" id="IPR036657">
    <property type="entry name" value="Tfx_DNA-bd_sf_arc"/>
</dbReference>